<dbReference type="EMBL" id="SKBQ01000071">
    <property type="protein sequence ID" value="TPX08923.1"/>
    <property type="molecule type" value="Genomic_DNA"/>
</dbReference>
<feature type="compositionally biased region" description="Low complexity" evidence="10">
    <location>
        <begin position="1061"/>
        <end position="1076"/>
    </location>
</feature>
<feature type="compositionally biased region" description="Polar residues" evidence="10">
    <location>
        <begin position="1"/>
        <end position="10"/>
    </location>
</feature>
<evidence type="ECO:0000259" key="11">
    <source>
        <dbReference type="Pfam" id="PF08638"/>
    </source>
</evidence>
<evidence type="ECO:0000256" key="3">
    <source>
        <dbReference type="ARBA" id="ARBA00019619"/>
    </source>
</evidence>
<keyword evidence="5 9" id="KW-0010">Activator</keyword>
<proteinExistence type="inferred from homology"/>
<dbReference type="InterPro" id="IPR013947">
    <property type="entry name" value="Mediator_Med14"/>
</dbReference>
<dbReference type="PANTHER" id="PTHR12809">
    <property type="entry name" value="MEDIATOR COMPLEX SUBUNIT"/>
    <property type="match status" value="1"/>
</dbReference>
<evidence type="ECO:0000256" key="6">
    <source>
        <dbReference type="ARBA" id="ARBA00023163"/>
    </source>
</evidence>
<evidence type="ECO:0000313" key="12">
    <source>
        <dbReference type="EMBL" id="TPX08923.1"/>
    </source>
</evidence>
<protein>
    <recommendedName>
        <fullName evidence="3 9">Mediator of RNA polymerase II transcription subunit 14</fullName>
    </recommendedName>
    <alternativeName>
        <fullName evidence="8 9">Mediator complex subunit 14</fullName>
    </alternativeName>
</protein>
<dbReference type="AlphaFoldDB" id="A0A507AML5"/>
<dbReference type="GO" id="GO:0006357">
    <property type="term" value="P:regulation of transcription by RNA polymerase II"/>
    <property type="evidence" value="ECO:0007669"/>
    <property type="project" value="InterPro"/>
</dbReference>
<dbReference type="PANTHER" id="PTHR12809:SF2">
    <property type="entry name" value="MEDIATOR OF RNA POLYMERASE II TRANSCRIPTION SUBUNIT 14"/>
    <property type="match status" value="1"/>
</dbReference>
<evidence type="ECO:0000313" key="13">
    <source>
        <dbReference type="Proteomes" id="UP000319257"/>
    </source>
</evidence>
<comment type="function">
    <text evidence="9">Component of the Mediator complex, a coactivator involved in the regulated transcription of nearly all RNA polymerase II-dependent genes. Mediator functions as a bridge to convey information from gene-specific regulatory proteins to the basal RNA polymerase II transcription machinery. Mediator is recruited to promoters by direct interactions with regulatory proteins and serves as a scaffold for the assembly of a functional preinitiation complex with RNA polymerase II and the general transcription factors.</text>
</comment>
<organism evidence="12 13">
    <name type="scientific">Thyridium curvatum</name>
    <dbReference type="NCBI Taxonomy" id="1093900"/>
    <lineage>
        <taxon>Eukaryota</taxon>
        <taxon>Fungi</taxon>
        <taxon>Dikarya</taxon>
        <taxon>Ascomycota</taxon>
        <taxon>Pezizomycotina</taxon>
        <taxon>Sordariomycetes</taxon>
        <taxon>Sordariomycetidae</taxon>
        <taxon>Thyridiales</taxon>
        <taxon>Thyridiaceae</taxon>
        <taxon>Thyridium</taxon>
    </lineage>
</organism>
<dbReference type="GeneID" id="41977074"/>
<evidence type="ECO:0000256" key="1">
    <source>
        <dbReference type="ARBA" id="ARBA00004123"/>
    </source>
</evidence>
<dbReference type="RefSeq" id="XP_030990634.1">
    <property type="nucleotide sequence ID" value="XM_031144613.1"/>
</dbReference>
<dbReference type="InParanoid" id="A0A507AML5"/>
<feature type="compositionally biased region" description="Basic and acidic residues" evidence="10">
    <location>
        <begin position="35"/>
        <end position="48"/>
    </location>
</feature>
<gene>
    <name evidence="12" type="ORF">E0L32_009627</name>
</gene>
<feature type="domain" description="Mediator complex subunit MED14 N-terminal" evidence="11">
    <location>
        <begin position="97"/>
        <end position="308"/>
    </location>
</feature>
<evidence type="ECO:0000256" key="4">
    <source>
        <dbReference type="ARBA" id="ARBA00023015"/>
    </source>
</evidence>
<comment type="subunit">
    <text evidence="9">Component of the Mediator complex.</text>
</comment>
<dbReference type="InterPro" id="IPR055122">
    <property type="entry name" value="Med14_N"/>
</dbReference>
<dbReference type="Proteomes" id="UP000319257">
    <property type="component" value="Unassembled WGS sequence"/>
</dbReference>
<keyword evidence="7 9" id="KW-0539">Nucleus</keyword>
<accession>A0A507AML5</accession>
<evidence type="ECO:0000256" key="2">
    <source>
        <dbReference type="ARBA" id="ARBA00007813"/>
    </source>
</evidence>
<dbReference type="GO" id="GO:0016592">
    <property type="term" value="C:mediator complex"/>
    <property type="evidence" value="ECO:0007669"/>
    <property type="project" value="UniProtKB-UniRule"/>
</dbReference>
<evidence type="ECO:0000256" key="8">
    <source>
        <dbReference type="ARBA" id="ARBA00032007"/>
    </source>
</evidence>
<reference evidence="12 13" key="1">
    <citation type="submission" date="2019-06" db="EMBL/GenBank/DDBJ databases">
        <title>Draft genome sequence of the filamentous fungus Phialemoniopsis curvata isolated from diesel fuel.</title>
        <authorList>
            <person name="Varaljay V.A."/>
            <person name="Lyon W.J."/>
            <person name="Crouch A.L."/>
            <person name="Drake C.E."/>
            <person name="Hollomon J.M."/>
            <person name="Nadeau L.J."/>
            <person name="Nunn H.S."/>
            <person name="Stevenson B.S."/>
            <person name="Bojanowski C.L."/>
            <person name="Crookes-Goodson W.J."/>
        </authorList>
    </citation>
    <scope>NUCLEOTIDE SEQUENCE [LARGE SCALE GENOMIC DNA]</scope>
    <source>
        <strain evidence="12 13">D216</strain>
    </source>
</reference>
<keyword evidence="13" id="KW-1185">Reference proteome</keyword>
<feature type="region of interest" description="Disordered" evidence="10">
    <location>
        <begin position="1"/>
        <end position="75"/>
    </location>
</feature>
<sequence length="1100" mass="123035">MENGAQNGIAPTNHDRDFSRLNGVNGASPLSRNPSPEKKKPAAEKDQTKPAAMNGDGGSAAPTADRQKDPLDGEAPEERRARMNDLPDEIQHITDNFVPLSFLLSRLAQRSHNALQEKIIEMAQKPMPAAALNGTTETYALDNDESAANLEKKRAFLNFVQNEHSNWVKALVIIEWSKKAEQVSKLIDLKGYLMGQMQTHDNALSNMMDLKRNLTFARLPSPDLKTALQVLSDGDVPWLADLDYIAPPPIDPKEQLKWMDNINTLLSLRLNLEDHDTIPYFFRDYSIASGRVTFRVKGEFEVDLTIADEDFEKQLWFLDFRFCFSPAPSEPSEALRSFLEGKVNDVLGSEGLPGCYKFLHEYVLTHKINELKRQALELRQGRWIDTLKVEPLNRALAIQYWASKPRDNLKSWIIIGVHSGKTAGRDADERTTSRLSIRWFRDNVEVKNADIPFDTEKISAESLLKAVIARHTEHILSTIHDRLSIKPRFAQRQAALRLHISRTEPMDSFLEVQMTYQDQAIARIDPITGSFALGPHSRIVAQGEHRLNLSGKDPAEDGVNALDGIRCLFATEELNRRAKSFGWIATRSPVKPDALRPIVNTRENYQAVWYKRQDWDSKWHIMVSLSLSGDRWWLIELVNSQSGPAVGFYVPLPQNPAQPNLQDPFFSNFNAFVSGIISQISDMRDLRAKRIKNFQSAANNPYLTTKSRFPVIHVSLAELLSYRTSSSDPLGRHPWALNSVRILFKGISADASAARSGKSSLQRNTGITEARLVVTDRKKFSLLQGKVDHDVAFNHRTGEFCLTLRSEIGKSVIDMLIVRLQSIVRLVDFLDNVQKGSQGIECESVTLRQVVFTYGAPAQANDSGTAAAKRWRVVLDLAAEDGIRIELEKGNPHLRIYDFLVQVVNDPQTFGYLPSVLSATLPLLTALDKIDDAWRPIDANGDGSFAVFPRSVNWMGLRYRLPSPQITQKRQLDLSLRLRMRRSTTWWSVERRRTAAQLSSGAGDEFDNALKKVWGGSGPRWTGLNTAAAARPEDGIGPLLDAVDEAVRALVGTAPPPPPVAATAQPQQQAGPAPKKQQSRPSKAAHARPPEPQPDVVDLT</sequence>
<dbReference type="Pfam" id="PF08638">
    <property type="entry name" value="Med14"/>
    <property type="match status" value="1"/>
</dbReference>
<feature type="region of interest" description="Disordered" evidence="10">
    <location>
        <begin position="1051"/>
        <end position="1100"/>
    </location>
</feature>
<keyword evidence="4 9" id="KW-0805">Transcription regulation</keyword>
<evidence type="ECO:0000256" key="10">
    <source>
        <dbReference type="SAM" id="MobiDB-lite"/>
    </source>
</evidence>
<evidence type="ECO:0000256" key="9">
    <source>
        <dbReference type="RuleBase" id="RU365082"/>
    </source>
</evidence>
<evidence type="ECO:0000256" key="5">
    <source>
        <dbReference type="ARBA" id="ARBA00023159"/>
    </source>
</evidence>
<comment type="subcellular location">
    <subcellularLocation>
        <location evidence="1 9">Nucleus</location>
    </subcellularLocation>
</comment>
<name>A0A507AML5_9PEZI</name>
<comment type="caution">
    <text evidence="12">The sequence shown here is derived from an EMBL/GenBank/DDBJ whole genome shotgun (WGS) entry which is preliminary data.</text>
</comment>
<dbReference type="Pfam" id="PF26204">
    <property type="entry name" value="Med14_fung"/>
    <property type="match status" value="1"/>
</dbReference>
<evidence type="ECO:0000256" key="7">
    <source>
        <dbReference type="ARBA" id="ARBA00023242"/>
    </source>
</evidence>
<comment type="similarity">
    <text evidence="2 9">Belongs to the Mediator complex subunit 14 family.</text>
</comment>
<dbReference type="STRING" id="1093900.A0A507AML5"/>
<keyword evidence="6 9" id="KW-0804">Transcription</keyword>
<dbReference type="OrthoDB" id="205099at2759"/>
<dbReference type="GO" id="GO:0070847">
    <property type="term" value="C:core mediator complex"/>
    <property type="evidence" value="ECO:0007669"/>
    <property type="project" value="TreeGrafter"/>
</dbReference>
<feature type="compositionally biased region" description="Basic and acidic residues" evidence="10">
    <location>
        <begin position="65"/>
        <end position="75"/>
    </location>
</feature>
<dbReference type="GO" id="GO:0003712">
    <property type="term" value="F:transcription coregulator activity"/>
    <property type="evidence" value="ECO:0007669"/>
    <property type="project" value="UniProtKB-UniRule"/>
</dbReference>